<dbReference type="PANTHER" id="PTHR10026">
    <property type="entry name" value="CYCLIN"/>
    <property type="match status" value="1"/>
</dbReference>
<proteinExistence type="predicted"/>
<keyword evidence="3" id="KW-0812">Transmembrane</keyword>
<dbReference type="ExpressionAtlas" id="A5C1E3">
    <property type="expression patterns" value="baseline and differential"/>
</dbReference>
<dbReference type="InterPro" id="IPR043198">
    <property type="entry name" value="Cyclin/Ssn8"/>
</dbReference>
<dbReference type="Pfam" id="PF07727">
    <property type="entry name" value="RVT_2"/>
    <property type="match status" value="1"/>
</dbReference>
<keyword evidence="2" id="KW-0131">Cell cycle</keyword>
<dbReference type="InterPro" id="IPR006671">
    <property type="entry name" value="Cyclin_N"/>
</dbReference>
<accession>A5C1E3</accession>
<dbReference type="EMBL" id="AM478656">
    <property type="protein sequence ID" value="CAN61994.1"/>
    <property type="molecule type" value="Genomic_DNA"/>
</dbReference>
<feature type="domain" description="Cyclin N-terminal" evidence="4">
    <location>
        <begin position="38"/>
        <end position="104"/>
    </location>
</feature>
<keyword evidence="1" id="KW-0132">Cell division</keyword>
<evidence type="ECO:0000256" key="2">
    <source>
        <dbReference type="ARBA" id="ARBA00023306"/>
    </source>
</evidence>
<sequence>MSEQLRRNPSQHGIARDAISLYMPEEPQCSARKWYFSIQEIENHSPSRKDGIDPKKEAQSRKLYCSFLWELGMKLKVPQVAIATALMLCHRFYLRQSLAKNDWQKKELKLNLSQVLMCLMIFIYLFVTDFNTTNMPKIVQVALGIGGRQIRHLKGIIRLVAKGYTQTFSIDYQETFAPMAKMNTIHTLLSFVTNFDWFLQQFDVKNAFLYGNLEDGVYMEIPAGLE</sequence>
<protein>
    <recommendedName>
        <fullName evidence="7">Reverse transcriptase Ty1/copia-type domain-containing protein</fullName>
    </recommendedName>
</protein>
<evidence type="ECO:0000259" key="4">
    <source>
        <dbReference type="Pfam" id="PF00134"/>
    </source>
</evidence>
<evidence type="ECO:0000256" key="3">
    <source>
        <dbReference type="SAM" id="Phobius"/>
    </source>
</evidence>
<feature type="domain" description="Reverse transcriptase Ty1/copia-type" evidence="5">
    <location>
        <begin position="157"/>
        <end position="225"/>
    </location>
</feature>
<evidence type="ECO:0000259" key="5">
    <source>
        <dbReference type="Pfam" id="PF07727"/>
    </source>
</evidence>
<reference evidence="6" key="1">
    <citation type="journal article" date="2007" name="PLoS ONE">
        <title>The first genome sequence of an elite grapevine cultivar (Pinot noir Vitis vinifera L.): coping with a highly heterozygous genome.</title>
        <authorList>
            <person name="Velasco R."/>
            <person name="Zharkikh A."/>
            <person name="Troggio M."/>
            <person name="Cartwright D.A."/>
            <person name="Cestaro A."/>
            <person name="Pruss D."/>
            <person name="Pindo M."/>
            <person name="FitzGerald L.M."/>
            <person name="Vezzulli S."/>
            <person name="Reid J."/>
            <person name="Malacarne G."/>
            <person name="Iliev D."/>
            <person name="Coppola G."/>
            <person name="Wardell B."/>
            <person name="Micheletti D."/>
            <person name="Macalma T."/>
            <person name="Facci M."/>
            <person name="Mitchell J.T."/>
            <person name="Perazzolli M."/>
            <person name="Eldredge G."/>
            <person name="Gatto P."/>
            <person name="Oyzerski R."/>
            <person name="Moretto M."/>
            <person name="Gutin N."/>
            <person name="Stefanini M."/>
            <person name="Chen Y."/>
            <person name="Segala C."/>
            <person name="Davenport C."/>
            <person name="Dematte L."/>
            <person name="Mraz A."/>
            <person name="Battilana J."/>
            <person name="Stormo K."/>
            <person name="Costa F."/>
            <person name="Tao Q."/>
            <person name="Si-Ammour A."/>
            <person name="Harkins T."/>
            <person name="Lackey A."/>
            <person name="Perbost C."/>
            <person name="Taillon B."/>
            <person name="Stella A."/>
            <person name="Solovyev V."/>
            <person name="Fawcett J.A."/>
            <person name="Sterck L."/>
            <person name="Vandepoele K."/>
            <person name="Grando S.M."/>
            <person name="Toppo S."/>
            <person name="Moser C."/>
            <person name="Lanchbury J."/>
            <person name="Bogden R."/>
            <person name="Skolnick M."/>
            <person name="Sgaramella V."/>
            <person name="Bhatnagar S.K."/>
            <person name="Fontana P."/>
            <person name="Gutin A."/>
            <person name="Van de Peer Y."/>
            <person name="Salamini F."/>
            <person name="Viola R."/>
        </authorList>
    </citation>
    <scope>NUCLEOTIDE SEQUENCE</scope>
</reference>
<evidence type="ECO:0000256" key="1">
    <source>
        <dbReference type="ARBA" id="ARBA00022618"/>
    </source>
</evidence>
<dbReference type="AlphaFoldDB" id="A5C1E3"/>
<keyword evidence="3" id="KW-1133">Transmembrane helix</keyword>
<organism evidence="6">
    <name type="scientific">Vitis vinifera</name>
    <name type="common">Grape</name>
    <dbReference type="NCBI Taxonomy" id="29760"/>
    <lineage>
        <taxon>Eukaryota</taxon>
        <taxon>Viridiplantae</taxon>
        <taxon>Streptophyta</taxon>
        <taxon>Embryophyta</taxon>
        <taxon>Tracheophyta</taxon>
        <taxon>Spermatophyta</taxon>
        <taxon>Magnoliopsida</taxon>
        <taxon>eudicotyledons</taxon>
        <taxon>Gunneridae</taxon>
        <taxon>Pentapetalae</taxon>
        <taxon>rosids</taxon>
        <taxon>Vitales</taxon>
        <taxon>Vitaceae</taxon>
        <taxon>Viteae</taxon>
        <taxon>Vitis</taxon>
    </lineage>
</organism>
<dbReference type="InterPro" id="IPR036915">
    <property type="entry name" value="Cyclin-like_sf"/>
</dbReference>
<dbReference type="GO" id="GO:0006357">
    <property type="term" value="P:regulation of transcription by RNA polymerase II"/>
    <property type="evidence" value="ECO:0007669"/>
    <property type="project" value="InterPro"/>
</dbReference>
<dbReference type="GO" id="GO:0051301">
    <property type="term" value="P:cell division"/>
    <property type="evidence" value="ECO:0007669"/>
    <property type="project" value="UniProtKB-KW"/>
</dbReference>
<name>A5C1E3_VITVI</name>
<dbReference type="SUPFAM" id="SSF47954">
    <property type="entry name" value="Cyclin-like"/>
    <property type="match status" value="1"/>
</dbReference>
<dbReference type="Pfam" id="PF00134">
    <property type="entry name" value="Cyclin_N"/>
    <property type="match status" value="1"/>
</dbReference>
<feature type="transmembrane region" description="Helical" evidence="3">
    <location>
        <begin position="110"/>
        <end position="127"/>
    </location>
</feature>
<keyword evidence="3" id="KW-0472">Membrane</keyword>
<dbReference type="GO" id="GO:0016538">
    <property type="term" value="F:cyclin-dependent protein serine/threonine kinase regulator activity"/>
    <property type="evidence" value="ECO:0007669"/>
    <property type="project" value="InterPro"/>
</dbReference>
<evidence type="ECO:0008006" key="7">
    <source>
        <dbReference type="Google" id="ProtNLM"/>
    </source>
</evidence>
<dbReference type="OrthoDB" id="10264655at2759"/>
<dbReference type="InterPro" id="IPR013103">
    <property type="entry name" value="RVT_2"/>
</dbReference>
<dbReference type="Gene3D" id="1.10.472.10">
    <property type="entry name" value="Cyclin-like"/>
    <property type="match status" value="1"/>
</dbReference>
<evidence type="ECO:0000313" key="6">
    <source>
        <dbReference type="EMBL" id="CAN61994.1"/>
    </source>
</evidence>
<gene>
    <name evidence="6" type="ORF">VITISV_030447</name>
</gene>